<sequence length="165" mass="18655">MEGQRAFSLIEILLVLTLVMIIGVIAAPGLQNLLERNQQHTLYRQVLRTLQLARSHAIIQGVSVEVCASNDGLICSSNWPSGWLIREVDSLKLITFIQPNHNPHLYWRGFQTRIVFHSNGTSPLSNGRFFSCSQPLISWQIILNRQGRLRTASSHENSLSKHDCN</sequence>
<dbReference type="InterPro" id="IPR022346">
    <property type="entry name" value="T2SS_GspH"/>
</dbReference>
<protein>
    <recommendedName>
        <fullName evidence="2">Type II secretion system protein H</fullName>
    </recommendedName>
    <alternativeName>
        <fullName evidence="10">General secretion pathway protein H</fullName>
    </alternativeName>
</protein>
<keyword evidence="6 11" id="KW-0812">Transmembrane</keyword>
<accession>A0ABU5GN12</accession>
<keyword evidence="3" id="KW-1003">Cell membrane</keyword>
<comment type="caution">
    <text evidence="13">The sequence shown here is derived from an EMBL/GenBank/DDBJ whole genome shotgun (WGS) entry which is preliminary data.</text>
</comment>
<evidence type="ECO:0000259" key="12">
    <source>
        <dbReference type="Pfam" id="PF12019"/>
    </source>
</evidence>
<dbReference type="SUPFAM" id="SSF54523">
    <property type="entry name" value="Pili subunits"/>
    <property type="match status" value="1"/>
</dbReference>
<evidence type="ECO:0000256" key="5">
    <source>
        <dbReference type="ARBA" id="ARBA00022519"/>
    </source>
</evidence>
<keyword evidence="14" id="KW-1185">Reference proteome</keyword>
<keyword evidence="8 11" id="KW-0472">Membrane</keyword>
<reference evidence="13 14" key="1">
    <citation type="submission" date="2023-12" db="EMBL/GenBank/DDBJ databases">
        <title>Denitrificimonas halotolerans sp. nov.,a novel species isolated from landfill leachate.</title>
        <authorList>
            <person name="Wang S."/>
        </authorList>
    </citation>
    <scope>NUCLEOTIDE SEQUENCE [LARGE SCALE GENOMIC DNA]</scope>
    <source>
        <strain evidence="13 14">JX-1</strain>
    </source>
</reference>
<comment type="subcellular location">
    <subcellularLocation>
        <location evidence="1">Cell inner membrane</location>
        <topology evidence="1">Single-pass membrane protein</topology>
    </subcellularLocation>
</comment>
<evidence type="ECO:0000313" key="13">
    <source>
        <dbReference type="EMBL" id="MDY7218318.1"/>
    </source>
</evidence>
<evidence type="ECO:0000256" key="1">
    <source>
        <dbReference type="ARBA" id="ARBA00004377"/>
    </source>
</evidence>
<evidence type="ECO:0000313" key="14">
    <source>
        <dbReference type="Proteomes" id="UP001294570"/>
    </source>
</evidence>
<feature type="domain" description="General secretion pathway GspH" evidence="12">
    <location>
        <begin position="44"/>
        <end position="147"/>
    </location>
</feature>
<comment type="similarity">
    <text evidence="9">Belongs to the GSP H family.</text>
</comment>
<keyword evidence="7 11" id="KW-1133">Transmembrane helix</keyword>
<name>A0ABU5GN12_9GAMM</name>
<evidence type="ECO:0000256" key="7">
    <source>
        <dbReference type="ARBA" id="ARBA00022989"/>
    </source>
</evidence>
<dbReference type="Proteomes" id="UP001294570">
    <property type="component" value="Unassembled WGS sequence"/>
</dbReference>
<dbReference type="Pfam" id="PF12019">
    <property type="entry name" value="GspH"/>
    <property type="match status" value="1"/>
</dbReference>
<gene>
    <name evidence="13" type="ORF">TOI97_01795</name>
</gene>
<evidence type="ECO:0000256" key="4">
    <source>
        <dbReference type="ARBA" id="ARBA00022481"/>
    </source>
</evidence>
<evidence type="ECO:0000256" key="9">
    <source>
        <dbReference type="ARBA" id="ARBA00025772"/>
    </source>
</evidence>
<evidence type="ECO:0000256" key="3">
    <source>
        <dbReference type="ARBA" id="ARBA00022475"/>
    </source>
</evidence>
<evidence type="ECO:0000256" key="6">
    <source>
        <dbReference type="ARBA" id="ARBA00022692"/>
    </source>
</evidence>
<dbReference type="Gene3D" id="3.55.40.10">
    <property type="entry name" value="minor pseudopilin epsh domain"/>
    <property type="match status" value="1"/>
</dbReference>
<keyword evidence="5" id="KW-0997">Cell inner membrane</keyword>
<evidence type="ECO:0000256" key="2">
    <source>
        <dbReference type="ARBA" id="ARBA00021549"/>
    </source>
</evidence>
<proteinExistence type="inferred from homology"/>
<dbReference type="InterPro" id="IPR045584">
    <property type="entry name" value="Pilin-like"/>
</dbReference>
<evidence type="ECO:0000256" key="11">
    <source>
        <dbReference type="SAM" id="Phobius"/>
    </source>
</evidence>
<organism evidence="13 14">
    <name type="scientific">Denitrificimonas halotolerans</name>
    <dbReference type="NCBI Taxonomy" id="3098930"/>
    <lineage>
        <taxon>Bacteria</taxon>
        <taxon>Pseudomonadati</taxon>
        <taxon>Pseudomonadota</taxon>
        <taxon>Gammaproteobacteria</taxon>
        <taxon>Pseudomonadales</taxon>
        <taxon>Pseudomonadaceae</taxon>
        <taxon>Denitrificimonas</taxon>
    </lineage>
</organism>
<keyword evidence="4" id="KW-0488">Methylation</keyword>
<feature type="transmembrane region" description="Helical" evidence="11">
    <location>
        <begin position="6"/>
        <end position="30"/>
    </location>
</feature>
<evidence type="ECO:0000256" key="10">
    <source>
        <dbReference type="ARBA" id="ARBA00030775"/>
    </source>
</evidence>
<dbReference type="RefSeq" id="WP_321552404.1">
    <property type="nucleotide sequence ID" value="NZ_JAXIVU010000001.1"/>
</dbReference>
<evidence type="ECO:0000256" key="8">
    <source>
        <dbReference type="ARBA" id="ARBA00023136"/>
    </source>
</evidence>
<dbReference type="EMBL" id="JAXIVU010000001">
    <property type="protein sequence ID" value="MDY7218318.1"/>
    <property type="molecule type" value="Genomic_DNA"/>
</dbReference>